<accession>A0ABT8QUW3</accession>
<evidence type="ECO:0000256" key="3">
    <source>
        <dbReference type="SAM" id="SignalP"/>
    </source>
</evidence>
<dbReference type="SUPFAM" id="SSF49265">
    <property type="entry name" value="Fibronectin type III"/>
    <property type="match status" value="2"/>
</dbReference>
<dbReference type="InterPro" id="IPR013783">
    <property type="entry name" value="Ig-like_fold"/>
</dbReference>
<dbReference type="EMBL" id="JAMJEV010000021">
    <property type="protein sequence ID" value="MDO0825144.1"/>
    <property type="molecule type" value="Genomic_DNA"/>
</dbReference>
<feature type="region of interest" description="Disordered" evidence="2">
    <location>
        <begin position="36"/>
        <end position="87"/>
    </location>
</feature>
<keyword evidence="3" id="KW-0732">Signal</keyword>
<comment type="caution">
    <text evidence="5">The sequence shown here is derived from an EMBL/GenBank/DDBJ whole genome shotgun (WGS) entry which is preliminary data.</text>
</comment>
<dbReference type="PROSITE" id="PS50853">
    <property type="entry name" value="FN3"/>
    <property type="match status" value="3"/>
</dbReference>
<feature type="compositionally biased region" description="Polar residues" evidence="2">
    <location>
        <begin position="36"/>
        <end position="72"/>
    </location>
</feature>
<evidence type="ECO:0000313" key="5">
    <source>
        <dbReference type="EMBL" id="MDO0825144.1"/>
    </source>
</evidence>
<dbReference type="InterPro" id="IPR036116">
    <property type="entry name" value="FN3_sf"/>
</dbReference>
<dbReference type="InterPro" id="IPR050964">
    <property type="entry name" value="Striated_Muscle_Regulatory"/>
</dbReference>
<dbReference type="PANTHER" id="PTHR13817">
    <property type="entry name" value="TITIN"/>
    <property type="match status" value="1"/>
</dbReference>
<gene>
    <name evidence="5" type="ORF">M8H41_20140</name>
</gene>
<dbReference type="InterPro" id="IPR003961">
    <property type="entry name" value="FN3_dom"/>
</dbReference>
<evidence type="ECO:0000313" key="6">
    <source>
        <dbReference type="Proteomes" id="UP001176021"/>
    </source>
</evidence>
<sequence length="361" mass="39056">MSKLRKITLVGVLAVGCLVAGGILSNVPVANAASMQANQKPGQRLGQQDQKPGQRLGQQDQKPGQRLGQQDQKPGRRLGQQVQQHELSVPDDFTATVKGTSEIYLAWDSVSDATSYNIYRATSSLGTYTKVDAVTTTNYTDDDLSGETTYYYKVKAVNSSGTSDYSSVVYATTSNESDELSVPDDLTATVKGSSEIYLDWDSVSDATSYNIYRATSSLGTYTKVDAVTTTSYTDDDLSDDTTYYYKVKAVNSSGTSDYSSVVHATTSDEANELSVPDDLTATAESSSEIYLDWDSVSNATSYYIYRSTSYSGSFTKITTVTTTSYTDDGLSDDTTYYYKVKAVNSSGISAYSSLVHATTED</sequence>
<feature type="domain" description="Fibronectin type-III" evidence="4">
    <location>
        <begin position="89"/>
        <end position="176"/>
    </location>
</feature>
<dbReference type="Pfam" id="PF00041">
    <property type="entry name" value="fn3"/>
    <property type="match status" value="3"/>
</dbReference>
<reference evidence="5" key="1">
    <citation type="submission" date="2022-05" db="EMBL/GenBank/DDBJ databases">
        <title>Expanded diversity of anoxic marine methylotrophy in a Black Sea sulfate reducing microorganism.</title>
        <authorList>
            <person name="Fischer P.Q."/>
            <person name="Stams A.J.M."/>
            <person name="Villanueva L."/>
            <person name="Sousa D.Z."/>
        </authorList>
    </citation>
    <scope>NUCLEOTIDE SEQUENCE</scope>
    <source>
        <strain evidence="5">P130</strain>
    </source>
</reference>
<evidence type="ECO:0000256" key="1">
    <source>
        <dbReference type="ARBA" id="ARBA00022737"/>
    </source>
</evidence>
<feature type="domain" description="Fibronectin type-III" evidence="4">
    <location>
        <begin position="275"/>
        <end position="361"/>
    </location>
</feature>
<dbReference type="SMART" id="SM00060">
    <property type="entry name" value="FN3"/>
    <property type="match status" value="3"/>
</dbReference>
<evidence type="ECO:0000256" key="2">
    <source>
        <dbReference type="SAM" id="MobiDB-lite"/>
    </source>
</evidence>
<evidence type="ECO:0000259" key="4">
    <source>
        <dbReference type="PROSITE" id="PS50853"/>
    </source>
</evidence>
<keyword evidence="6" id="KW-1185">Reference proteome</keyword>
<dbReference type="RefSeq" id="WP_302049814.1">
    <property type="nucleotide sequence ID" value="NZ_JAMJEV010000021.1"/>
</dbReference>
<feature type="chain" id="PRO_5047178126" evidence="3">
    <location>
        <begin position="33"/>
        <end position="361"/>
    </location>
</feature>
<dbReference type="CDD" id="cd00063">
    <property type="entry name" value="FN3"/>
    <property type="match status" value="3"/>
</dbReference>
<keyword evidence="1" id="KW-0677">Repeat</keyword>
<protein>
    <submittedName>
        <fullName evidence="5">Fibronectin type III domain-containing protein</fullName>
    </submittedName>
</protein>
<feature type="domain" description="Fibronectin type-III" evidence="4">
    <location>
        <begin position="182"/>
        <end position="269"/>
    </location>
</feature>
<proteinExistence type="predicted"/>
<dbReference type="Proteomes" id="UP001176021">
    <property type="component" value="Unassembled WGS sequence"/>
</dbReference>
<name>A0ABT8QUW3_9FIRM</name>
<dbReference type="PROSITE" id="PS51257">
    <property type="entry name" value="PROKAR_LIPOPROTEIN"/>
    <property type="match status" value="1"/>
</dbReference>
<feature type="signal peptide" evidence="3">
    <location>
        <begin position="1"/>
        <end position="32"/>
    </location>
</feature>
<organism evidence="5 6">
    <name type="scientific">Desulfosporosinus nitroreducens</name>
    <dbReference type="NCBI Taxonomy" id="2018668"/>
    <lineage>
        <taxon>Bacteria</taxon>
        <taxon>Bacillati</taxon>
        <taxon>Bacillota</taxon>
        <taxon>Clostridia</taxon>
        <taxon>Eubacteriales</taxon>
        <taxon>Desulfitobacteriaceae</taxon>
        <taxon>Desulfosporosinus</taxon>
    </lineage>
</organism>
<dbReference type="PANTHER" id="PTHR13817:SF166">
    <property type="entry name" value="NEURONAL IGCAM-RELATED"/>
    <property type="match status" value="1"/>
</dbReference>
<dbReference type="Gene3D" id="2.60.40.10">
    <property type="entry name" value="Immunoglobulins"/>
    <property type="match status" value="3"/>
</dbReference>